<organism evidence="1 2">
    <name type="scientific">Sphingobium yanoikuyae</name>
    <name type="common">Sphingomonas yanoikuyae</name>
    <dbReference type="NCBI Taxonomy" id="13690"/>
    <lineage>
        <taxon>Bacteria</taxon>
        <taxon>Pseudomonadati</taxon>
        <taxon>Pseudomonadota</taxon>
        <taxon>Alphaproteobacteria</taxon>
        <taxon>Sphingomonadales</taxon>
        <taxon>Sphingomonadaceae</taxon>
        <taxon>Sphingobium</taxon>
    </lineage>
</organism>
<evidence type="ECO:0000313" key="2">
    <source>
        <dbReference type="Proteomes" id="UP000515377"/>
    </source>
</evidence>
<dbReference type="RefSeq" id="WP_152528017.1">
    <property type="nucleotide sequence ID" value="NZ_JBJYKA010000018.1"/>
</dbReference>
<name>A0A9X7UAU9_SPHYA</name>
<proteinExistence type="predicted"/>
<dbReference type="Proteomes" id="UP000515377">
    <property type="component" value="Chromosome"/>
</dbReference>
<gene>
    <name evidence="1" type="ORF">H3V42_18090</name>
</gene>
<evidence type="ECO:0000313" key="1">
    <source>
        <dbReference type="EMBL" id="QNG43837.1"/>
    </source>
</evidence>
<reference evidence="1 2" key="1">
    <citation type="submission" date="2020-07" db="EMBL/GenBank/DDBJ databases">
        <title>Whole genome sequence of Sphingobium yanoikuyae A3.</title>
        <authorList>
            <person name="Han S.-S."/>
        </authorList>
    </citation>
    <scope>NUCLEOTIDE SEQUENCE [LARGE SCALE GENOMIC DNA]</scope>
    <source>
        <strain evidence="1 2">A3</strain>
    </source>
</reference>
<dbReference type="AlphaFoldDB" id="A0A9X7UAU9"/>
<sequence length="133" mass="14493">MTAIIGSISLLRREKQFRATAKPFVYLIAPLIPMLGLPAIGEGSYRLASDEKTAQPITVPFDGRARSATLLALGKDTMVYRLDDCLYLSGPRGEGPLKLGCDRKAAGCIGCRKLLRDDPVSPIDPLHLRARRS</sequence>
<accession>A0A9X7UAU9</accession>
<protein>
    <submittedName>
        <fullName evidence="1">Uncharacterized protein</fullName>
    </submittedName>
</protein>
<dbReference type="EMBL" id="CP060122">
    <property type="protein sequence ID" value="QNG43837.1"/>
    <property type="molecule type" value="Genomic_DNA"/>
</dbReference>